<proteinExistence type="predicted"/>
<name>A0A0V0QJV0_PSEPJ</name>
<evidence type="ECO:0000313" key="2">
    <source>
        <dbReference type="Proteomes" id="UP000054937"/>
    </source>
</evidence>
<dbReference type="EMBL" id="LDAU01000154">
    <property type="protein sequence ID" value="KRX02519.1"/>
    <property type="molecule type" value="Genomic_DNA"/>
</dbReference>
<dbReference type="AlphaFoldDB" id="A0A0V0QJV0"/>
<evidence type="ECO:0000313" key="1">
    <source>
        <dbReference type="EMBL" id="KRX02519.1"/>
    </source>
</evidence>
<gene>
    <name evidence="1" type="ORF">PPERSA_11859</name>
</gene>
<keyword evidence="2" id="KW-1185">Reference proteome</keyword>
<comment type="caution">
    <text evidence="1">The sequence shown here is derived from an EMBL/GenBank/DDBJ whole genome shotgun (WGS) entry which is preliminary data.</text>
</comment>
<sequence>MFGSKKSDKYDIKMKLKKQNQLLSRVGDLANSVSGGASLFLGLDSPYHLTNQDKSLSNRNGISPRDIYQRSNTGSFNNNQQILSANQENLSNYQQIKSNFNTSRQINSIDDTPQNKLSDNYTQYMEQNHAHSNNINNPYNLPSSFLNQIQPQISDQLQDLYQDQVNILKNNQYNSDTLIDSSFSKKWWKNFQQKIYLLLNHTMSSKYNPQM</sequence>
<protein>
    <submittedName>
        <fullName evidence="1">Uncharacterized protein</fullName>
    </submittedName>
</protein>
<accession>A0A0V0QJV0</accession>
<reference evidence="1 2" key="1">
    <citation type="journal article" date="2015" name="Sci. Rep.">
        <title>Genome of the facultative scuticociliatosis pathogen Pseudocohnilembus persalinus provides insight into its virulence through horizontal gene transfer.</title>
        <authorList>
            <person name="Xiong J."/>
            <person name="Wang G."/>
            <person name="Cheng J."/>
            <person name="Tian M."/>
            <person name="Pan X."/>
            <person name="Warren A."/>
            <person name="Jiang C."/>
            <person name="Yuan D."/>
            <person name="Miao W."/>
        </authorList>
    </citation>
    <scope>NUCLEOTIDE SEQUENCE [LARGE SCALE GENOMIC DNA]</scope>
    <source>
        <strain evidence="1">36N120E</strain>
    </source>
</reference>
<dbReference type="Proteomes" id="UP000054937">
    <property type="component" value="Unassembled WGS sequence"/>
</dbReference>
<organism evidence="1 2">
    <name type="scientific">Pseudocohnilembus persalinus</name>
    <name type="common">Ciliate</name>
    <dbReference type="NCBI Taxonomy" id="266149"/>
    <lineage>
        <taxon>Eukaryota</taxon>
        <taxon>Sar</taxon>
        <taxon>Alveolata</taxon>
        <taxon>Ciliophora</taxon>
        <taxon>Intramacronucleata</taxon>
        <taxon>Oligohymenophorea</taxon>
        <taxon>Scuticociliatia</taxon>
        <taxon>Philasterida</taxon>
        <taxon>Pseudocohnilembidae</taxon>
        <taxon>Pseudocohnilembus</taxon>
    </lineage>
</organism>
<dbReference type="InParanoid" id="A0A0V0QJV0"/>